<reference evidence="3 4" key="1">
    <citation type="journal article" date="2015" name="Genome Announc.">
        <title>Draft Genome of the Euendolithic (true boring) Cyanobacterium Mastigocoleus testarum strain BC008.</title>
        <authorList>
            <person name="Guida B.S."/>
            <person name="Garcia-Pichel F."/>
        </authorList>
    </citation>
    <scope>NUCLEOTIDE SEQUENCE [LARGE SCALE GENOMIC DNA]</scope>
    <source>
        <strain evidence="3 4">BC008</strain>
    </source>
</reference>
<dbReference type="GO" id="GO:0015421">
    <property type="term" value="F:ABC-type oligopeptide transporter activity"/>
    <property type="evidence" value="ECO:0007669"/>
    <property type="project" value="TreeGrafter"/>
</dbReference>
<organism evidence="3 4">
    <name type="scientific">Mastigocoleus testarum BC008</name>
    <dbReference type="NCBI Taxonomy" id="371196"/>
    <lineage>
        <taxon>Bacteria</taxon>
        <taxon>Bacillati</taxon>
        <taxon>Cyanobacteriota</taxon>
        <taxon>Cyanophyceae</taxon>
        <taxon>Nostocales</taxon>
        <taxon>Hapalosiphonaceae</taxon>
        <taxon>Mastigocoleus</taxon>
    </lineage>
</organism>
<evidence type="ECO:0000256" key="2">
    <source>
        <dbReference type="ARBA" id="ARBA00022737"/>
    </source>
</evidence>
<proteinExistence type="predicted"/>
<name>A0A0V7ZN36_9CYAN</name>
<comment type="caution">
    <text evidence="3">The sequence shown here is derived from an EMBL/GenBank/DDBJ whole genome shotgun (WGS) entry which is preliminary data.</text>
</comment>
<sequence length="95" mass="10580">MPRAILKDPPILILDEATSAVDNETEAAIQKSLITIIQNRTTIAIAHRLSTIRNADCIYVMERGQLVEAGRHEELLEKNGIYANLWRVQSGVKLG</sequence>
<dbReference type="Proteomes" id="UP000053372">
    <property type="component" value="Unassembled WGS sequence"/>
</dbReference>
<dbReference type="AlphaFoldDB" id="A0A0V7ZN36"/>
<protein>
    <recommendedName>
        <fullName evidence="5">ABC transporter domain-containing protein</fullName>
    </recommendedName>
</protein>
<evidence type="ECO:0000313" key="4">
    <source>
        <dbReference type="Proteomes" id="UP000053372"/>
    </source>
</evidence>
<gene>
    <name evidence="3" type="ORF">BC008_23720</name>
</gene>
<dbReference type="PANTHER" id="PTHR43394">
    <property type="entry name" value="ATP-DEPENDENT PERMEASE MDL1, MITOCHONDRIAL"/>
    <property type="match status" value="1"/>
</dbReference>
<evidence type="ECO:0000313" key="3">
    <source>
        <dbReference type="EMBL" id="KST65987.1"/>
    </source>
</evidence>
<dbReference type="InterPro" id="IPR027417">
    <property type="entry name" value="P-loop_NTPase"/>
</dbReference>
<dbReference type="PANTHER" id="PTHR43394:SF11">
    <property type="entry name" value="ATP-BINDING CASSETTE TRANSPORTER"/>
    <property type="match status" value="1"/>
</dbReference>
<dbReference type="InterPro" id="IPR039421">
    <property type="entry name" value="Type_1_exporter"/>
</dbReference>
<accession>A0A0V7ZN36</accession>
<evidence type="ECO:0008006" key="5">
    <source>
        <dbReference type="Google" id="ProtNLM"/>
    </source>
</evidence>
<keyword evidence="4" id="KW-1185">Reference proteome</keyword>
<dbReference type="EMBL" id="LMTZ01000101">
    <property type="protein sequence ID" value="KST65987.1"/>
    <property type="molecule type" value="Genomic_DNA"/>
</dbReference>
<evidence type="ECO:0000256" key="1">
    <source>
        <dbReference type="ARBA" id="ARBA00022448"/>
    </source>
</evidence>
<dbReference type="GO" id="GO:0090374">
    <property type="term" value="P:oligopeptide export from mitochondrion"/>
    <property type="evidence" value="ECO:0007669"/>
    <property type="project" value="TreeGrafter"/>
</dbReference>
<dbReference type="Gene3D" id="3.40.50.300">
    <property type="entry name" value="P-loop containing nucleotide triphosphate hydrolases"/>
    <property type="match status" value="1"/>
</dbReference>
<keyword evidence="1" id="KW-0813">Transport</keyword>
<dbReference type="SUPFAM" id="SSF52540">
    <property type="entry name" value="P-loop containing nucleoside triphosphate hydrolases"/>
    <property type="match status" value="1"/>
</dbReference>
<keyword evidence="2" id="KW-0677">Repeat</keyword>